<keyword evidence="3" id="KW-0804">Transcription</keyword>
<evidence type="ECO:0000256" key="5">
    <source>
        <dbReference type="ARBA" id="ARBA00026139"/>
    </source>
</evidence>
<dbReference type="InterPro" id="IPR044917">
    <property type="entry name" value="PRIMPOL"/>
</dbReference>
<dbReference type="PANTHER" id="PTHR31399">
    <property type="entry name" value="DNA-DIRECTED PRIMASE / POLYMERASE PROTEIN"/>
    <property type="match status" value="1"/>
</dbReference>
<dbReference type="OrthoDB" id="5988181at2759"/>
<dbReference type="GO" id="GO:0031297">
    <property type="term" value="P:replication fork processing"/>
    <property type="evidence" value="ECO:0007669"/>
    <property type="project" value="TreeGrafter"/>
</dbReference>
<evidence type="ECO:0000256" key="4">
    <source>
        <dbReference type="ARBA" id="ARBA00022932"/>
    </source>
</evidence>
<comment type="catalytic activity">
    <reaction evidence="6">
        <text>ssDNA + n NTP = ssDNA/pppN(pN)n-1 hybrid + (n-1) diphosphate.</text>
        <dbReference type="EC" id="2.7.7.102"/>
    </reaction>
</comment>
<dbReference type="AlphaFoldDB" id="A0A2G9RXC0"/>
<dbReference type="GO" id="GO:0000428">
    <property type="term" value="C:DNA-directed RNA polymerase complex"/>
    <property type="evidence" value="ECO:0007669"/>
    <property type="project" value="UniProtKB-KW"/>
</dbReference>
<keyword evidence="4" id="KW-0548">Nucleotidyltransferase</keyword>
<dbReference type="Proteomes" id="UP000228934">
    <property type="component" value="Unassembled WGS sequence"/>
</dbReference>
<proteinExistence type="inferred from homology"/>
<keyword evidence="4" id="KW-0239">DNA-directed DNA polymerase</keyword>
<comment type="similarity">
    <text evidence="1">Belongs to the eukaryotic-type primase small subunit family.</text>
</comment>
<protein>
    <recommendedName>
        <fullName evidence="5">DNA-directed primase/polymerase protein</fullName>
        <ecNumber evidence="7">2.7.7.102</ecNumber>
        <ecNumber evidence="2">2.7.7.7</ecNumber>
    </recommendedName>
</protein>
<dbReference type="EMBL" id="KV932911">
    <property type="protein sequence ID" value="PIO32548.1"/>
    <property type="molecule type" value="Genomic_DNA"/>
</dbReference>
<evidence type="ECO:0000313" key="10">
    <source>
        <dbReference type="Proteomes" id="UP000228934"/>
    </source>
</evidence>
<dbReference type="GO" id="GO:0003682">
    <property type="term" value="F:chromatin binding"/>
    <property type="evidence" value="ECO:0007669"/>
    <property type="project" value="TreeGrafter"/>
</dbReference>
<accession>A0A2G9RXC0</accession>
<evidence type="ECO:0000256" key="8">
    <source>
        <dbReference type="ARBA" id="ARBA00047303"/>
    </source>
</evidence>
<keyword evidence="10" id="KW-1185">Reference proteome</keyword>
<sequence>GPSACALRSGGGIISVEKFNQRMKRTWVEKCKQIEELASHYKSHPLSSPYRPRLSKPWQPSSVWRLFHRQAAALQLAKTCKEVCNYSKLSVPKCSKNSQTLAHCYEVIPADTVCKLYFDLEFCKPANPGADGRKMVALLIEFFIRKLQERYGLTCSADCVLNLDSSTNEKFSRHLIFLLPNAAFKDNIHVGNFIKTVLQPLLPQSNSKCTHTDLGPSVMEAAELGDDAVKSCKACNSSMNMTEEYCELSSFIVKDKNGRRQPFIDLGVYTKNRNFRLYKSSKLGKDAVLALAEDNKFSCRPPKHLSVEEHIFLSSLISNVRFTDSLKILSCASPSDRNESSRVSSGGSLISGSVMNGYQVSPYPEIDQFIWSLVTREGFQGGIRQWNYFALEELLVYDTTNYRWCENIGRAHKSNNVM</sequence>
<dbReference type="GO" id="GO:0003887">
    <property type="term" value="F:DNA-directed DNA polymerase activity"/>
    <property type="evidence" value="ECO:0007669"/>
    <property type="project" value="UniProtKB-KW"/>
</dbReference>
<evidence type="ECO:0000313" key="9">
    <source>
        <dbReference type="EMBL" id="PIO32548.1"/>
    </source>
</evidence>
<dbReference type="GO" id="GO:0006264">
    <property type="term" value="P:mitochondrial DNA replication"/>
    <property type="evidence" value="ECO:0007669"/>
    <property type="project" value="TreeGrafter"/>
</dbReference>
<name>A0A2G9RXC0_AQUCT</name>
<dbReference type="GO" id="GO:0042276">
    <property type="term" value="P:error-prone translesion synthesis"/>
    <property type="evidence" value="ECO:0007669"/>
    <property type="project" value="InterPro"/>
</dbReference>
<dbReference type="EC" id="2.7.7.7" evidence="2"/>
<dbReference type="GO" id="GO:0009411">
    <property type="term" value="P:response to UV"/>
    <property type="evidence" value="ECO:0007669"/>
    <property type="project" value="TreeGrafter"/>
</dbReference>
<evidence type="ECO:0000256" key="7">
    <source>
        <dbReference type="ARBA" id="ARBA00044768"/>
    </source>
</evidence>
<reference evidence="10" key="1">
    <citation type="journal article" date="2017" name="Nat. Commun.">
        <title>The North American bullfrog draft genome provides insight into hormonal regulation of long noncoding RNA.</title>
        <authorList>
            <person name="Hammond S.A."/>
            <person name="Warren R.L."/>
            <person name="Vandervalk B.P."/>
            <person name="Kucuk E."/>
            <person name="Khan H."/>
            <person name="Gibb E.A."/>
            <person name="Pandoh P."/>
            <person name="Kirk H."/>
            <person name="Zhao Y."/>
            <person name="Jones M."/>
            <person name="Mungall A.J."/>
            <person name="Coope R."/>
            <person name="Pleasance S."/>
            <person name="Moore R.A."/>
            <person name="Holt R.A."/>
            <person name="Round J.M."/>
            <person name="Ohora S."/>
            <person name="Walle B.V."/>
            <person name="Veldhoen N."/>
            <person name="Helbing C.C."/>
            <person name="Birol I."/>
        </authorList>
    </citation>
    <scope>NUCLEOTIDE SEQUENCE [LARGE SCALE GENOMIC DNA]</scope>
</reference>
<evidence type="ECO:0000256" key="2">
    <source>
        <dbReference type="ARBA" id="ARBA00012417"/>
    </source>
</evidence>
<keyword evidence="3" id="KW-0240">DNA-directed RNA polymerase</keyword>
<gene>
    <name evidence="9" type="ORF">AB205_0040200</name>
</gene>
<dbReference type="EC" id="2.7.7.102" evidence="7"/>
<dbReference type="GO" id="GO:0005634">
    <property type="term" value="C:nucleus"/>
    <property type="evidence" value="ECO:0007669"/>
    <property type="project" value="TreeGrafter"/>
</dbReference>
<dbReference type="GO" id="GO:0005759">
    <property type="term" value="C:mitochondrial matrix"/>
    <property type="evidence" value="ECO:0007669"/>
    <property type="project" value="TreeGrafter"/>
</dbReference>
<comment type="catalytic activity">
    <reaction evidence="8">
        <text>DNA(n) + a 2'-deoxyribonucleoside 5'-triphosphate = DNA(n+1) + diphosphate</text>
        <dbReference type="Rhea" id="RHEA:22508"/>
        <dbReference type="Rhea" id="RHEA-COMP:17339"/>
        <dbReference type="Rhea" id="RHEA-COMP:17340"/>
        <dbReference type="ChEBI" id="CHEBI:33019"/>
        <dbReference type="ChEBI" id="CHEBI:61560"/>
        <dbReference type="ChEBI" id="CHEBI:173112"/>
        <dbReference type="EC" id="2.7.7.7"/>
    </reaction>
    <physiologicalReaction direction="left-to-right" evidence="8">
        <dbReference type="Rhea" id="RHEA:22509"/>
    </physiologicalReaction>
</comment>
<evidence type="ECO:0000256" key="6">
    <source>
        <dbReference type="ARBA" id="ARBA00044677"/>
    </source>
</evidence>
<organism evidence="9 10">
    <name type="scientific">Aquarana catesbeiana</name>
    <name type="common">American bullfrog</name>
    <name type="synonym">Rana catesbeiana</name>
    <dbReference type="NCBI Taxonomy" id="8400"/>
    <lineage>
        <taxon>Eukaryota</taxon>
        <taxon>Metazoa</taxon>
        <taxon>Chordata</taxon>
        <taxon>Craniata</taxon>
        <taxon>Vertebrata</taxon>
        <taxon>Euteleostomi</taxon>
        <taxon>Amphibia</taxon>
        <taxon>Batrachia</taxon>
        <taxon>Anura</taxon>
        <taxon>Neobatrachia</taxon>
        <taxon>Ranoidea</taxon>
        <taxon>Ranidae</taxon>
        <taxon>Aquarana</taxon>
    </lineage>
</organism>
<keyword evidence="4" id="KW-0808">Transferase</keyword>
<feature type="non-terminal residue" evidence="9">
    <location>
        <position position="1"/>
    </location>
</feature>
<dbReference type="PANTHER" id="PTHR31399:SF0">
    <property type="entry name" value="DNA-DIRECTED PRIMASE_POLYMERASE PROTEIN"/>
    <property type="match status" value="1"/>
</dbReference>
<evidence type="ECO:0000256" key="1">
    <source>
        <dbReference type="ARBA" id="ARBA00009762"/>
    </source>
</evidence>
<evidence type="ECO:0000256" key="3">
    <source>
        <dbReference type="ARBA" id="ARBA00022478"/>
    </source>
</evidence>